<gene>
    <name evidence="2" type="ORF">P3W85_26190</name>
</gene>
<organism evidence="2 3">
    <name type="scientific">Cupriavidus basilensis</name>
    <dbReference type="NCBI Taxonomy" id="68895"/>
    <lineage>
        <taxon>Bacteria</taxon>
        <taxon>Pseudomonadati</taxon>
        <taxon>Pseudomonadota</taxon>
        <taxon>Betaproteobacteria</taxon>
        <taxon>Burkholderiales</taxon>
        <taxon>Burkholderiaceae</taxon>
        <taxon>Cupriavidus</taxon>
    </lineage>
</organism>
<keyword evidence="3" id="KW-1185">Reference proteome</keyword>
<feature type="transmembrane region" description="Helical" evidence="1">
    <location>
        <begin position="34"/>
        <end position="55"/>
    </location>
</feature>
<sequence>MPSHASRRAKPRSPLPTPEPLARRRVLATLADRFFIRCHVALIALWGLAIGMLASKLLWMAGIDALPLRYGLATVAAYLGFLLGVRCWLIYVGLSSCLAQPRRNEAGNENTSNVELPDISMPGFGGSGSAGGRAGPLPASGRGGTFDGGGASGNFTLDDAAPLSDAGGSAGEALEAAGDAGDALGLILLVLGLLAAAVLGAFYLVSQGPLLLAEVAFEALLAGGMVKVARRADQASWLLAAWRRSILPALIVGALAVGLGFALEHWFPGKESLVQVLHRQ</sequence>
<reference evidence="2 3" key="1">
    <citation type="submission" date="2023-03" db="EMBL/GenBank/DDBJ databases">
        <title>Draft assemblies of triclosan tolerant bacteria isolated from returned activated sludge.</title>
        <authorList>
            <person name="Van Hamelsveld S."/>
        </authorList>
    </citation>
    <scope>NUCLEOTIDE SEQUENCE [LARGE SCALE GENOMIC DNA]</scope>
    <source>
        <strain evidence="2 3">GW210010_S58</strain>
    </source>
</reference>
<feature type="transmembrane region" description="Helical" evidence="1">
    <location>
        <begin position="241"/>
        <end position="263"/>
    </location>
</feature>
<name>A0ABT6AUY8_9BURK</name>
<feature type="transmembrane region" description="Helical" evidence="1">
    <location>
        <begin position="75"/>
        <end position="94"/>
    </location>
</feature>
<dbReference type="Proteomes" id="UP001216674">
    <property type="component" value="Unassembled WGS sequence"/>
</dbReference>
<comment type="caution">
    <text evidence="2">The sequence shown here is derived from an EMBL/GenBank/DDBJ whole genome shotgun (WGS) entry which is preliminary data.</text>
</comment>
<feature type="transmembrane region" description="Helical" evidence="1">
    <location>
        <begin position="183"/>
        <end position="204"/>
    </location>
</feature>
<protein>
    <submittedName>
        <fullName evidence="2">Uncharacterized protein</fullName>
    </submittedName>
</protein>
<proteinExistence type="predicted"/>
<keyword evidence="1" id="KW-0812">Transmembrane</keyword>
<dbReference type="EMBL" id="JARJLM010000437">
    <property type="protein sequence ID" value="MDF3836414.1"/>
    <property type="molecule type" value="Genomic_DNA"/>
</dbReference>
<evidence type="ECO:0000313" key="2">
    <source>
        <dbReference type="EMBL" id="MDF3836414.1"/>
    </source>
</evidence>
<keyword evidence="1" id="KW-1133">Transmembrane helix</keyword>
<evidence type="ECO:0000313" key="3">
    <source>
        <dbReference type="Proteomes" id="UP001216674"/>
    </source>
</evidence>
<dbReference type="RefSeq" id="WP_276266894.1">
    <property type="nucleotide sequence ID" value="NZ_JARJLM010000437.1"/>
</dbReference>
<accession>A0ABT6AUY8</accession>
<evidence type="ECO:0000256" key="1">
    <source>
        <dbReference type="SAM" id="Phobius"/>
    </source>
</evidence>
<feature type="transmembrane region" description="Helical" evidence="1">
    <location>
        <begin position="210"/>
        <end position="229"/>
    </location>
</feature>
<keyword evidence="1" id="KW-0472">Membrane</keyword>